<comment type="caution">
    <text evidence="4">The sequence shown here is derived from an EMBL/GenBank/DDBJ whole genome shotgun (WGS) entry which is preliminary data.</text>
</comment>
<dbReference type="InterPro" id="IPR000863">
    <property type="entry name" value="Sulfotransferase_dom"/>
</dbReference>
<dbReference type="InterPro" id="IPR052796">
    <property type="entry name" value="Nod_factor_sulfotransferase"/>
</dbReference>
<dbReference type="InterPro" id="IPR027417">
    <property type="entry name" value="P-loop_NTPase"/>
</dbReference>
<dbReference type="Gene3D" id="3.40.50.300">
    <property type="entry name" value="P-loop containing nucleotide triphosphate hydrolases"/>
    <property type="match status" value="1"/>
</dbReference>
<organism evidence="4 5">
    <name type="scientific">Quercus suber</name>
    <name type="common">Cork oak</name>
    <dbReference type="NCBI Taxonomy" id="58331"/>
    <lineage>
        <taxon>Eukaryota</taxon>
        <taxon>Viridiplantae</taxon>
        <taxon>Streptophyta</taxon>
        <taxon>Embryophyta</taxon>
        <taxon>Tracheophyta</taxon>
        <taxon>Spermatophyta</taxon>
        <taxon>Magnoliopsida</taxon>
        <taxon>eudicotyledons</taxon>
        <taxon>Gunneridae</taxon>
        <taxon>Pentapetalae</taxon>
        <taxon>rosids</taxon>
        <taxon>fabids</taxon>
        <taxon>Fagales</taxon>
        <taxon>Fagaceae</taxon>
        <taxon>Quercus</taxon>
    </lineage>
</organism>
<feature type="transmembrane region" description="Helical" evidence="2">
    <location>
        <begin position="12"/>
        <end position="33"/>
    </location>
</feature>
<sequence>DTLVIKPPKKSPLILVILLFVMVCGVYICSIYLNQISTHKKVKLLNIKDREFIRPPKKPPLILRMMVILLFVMACGVYICSIYSIQISAYKIAELLKIKVMDQQCNATNIKPSEIPYVHYPKPKTYNRGECTCNPVRFFAILSLQRTGSGWFETLLNSHINVTSNGEVFTPRERRTNITTIVKTMNKVYRLDWFNSASKNECTAAVGFKWMINQGFYRHRRQILKYFKKRGISSIFLFRKNILRRMISVLANSHDKDARSLNGTHQSHVYSRREARTLAKYKPTINATFLLSELRQEAEETAEAIDFFKRTRHMVLYYEDLINNRTNLNLKEVQEFLRLPYRELSSSQVKIHTAPLSMQIQNWEAVREALEGTSYERFLYEN</sequence>
<accession>A0AAW0JRA5</accession>
<dbReference type="Pfam" id="PF00685">
    <property type="entry name" value="Sulfotransfer_1"/>
    <property type="match status" value="1"/>
</dbReference>
<dbReference type="EC" id="2.8.2.-" evidence="1"/>
<evidence type="ECO:0000313" key="4">
    <source>
        <dbReference type="EMBL" id="KAK7829107.1"/>
    </source>
</evidence>
<dbReference type="PANTHER" id="PTHR32175">
    <property type="entry name" value="PROTEIN, PUTATIVE, EXPRESSED-RELATED"/>
    <property type="match status" value="1"/>
</dbReference>
<keyword evidence="5" id="KW-1185">Reference proteome</keyword>
<feature type="domain" description="Sulfotransferase" evidence="3">
    <location>
        <begin position="141"/>
        <end position="342"/>
    </location>
</feature>
<evidence type="ECO:0000256" key="1">
    <source>
        <dbReference type="RuleBase" id="RU361155"/>
    </source>
</evidence>
<keyword evidence="2" id="KW-0812">Transmembrane</keyword>
<reference evidence="4 5" key="1">
    <citation type="journal article" date="2018" name="Sci. Data">
        <title>The draft genome sequence of cork oak.</title>
        <authorList>
            <person name="Ramos A.M."/>
            <person name="Usie A."/>
            <person name="Barbosa P."/>
            <person name="Barros P.M."/>
            <person name="Capote T."/>
            <person name="Chaves I."/>
            <person name="Simoes F."/>
            <person name="Abreu I."/>
            <person name="Carrasquinho I."/>
            <person name="Faro C."/>
            <person name="Guimaraes J.B."/>
            <person name="Mendonca D."/>
            <person name="Nobrega F."/>
            <person name="Rodrigues L."/>
            <person name="Saibo N.J.M."/>
            <person name="Varela M.C."/>
            <person name="Egas C."/>
            <person name="Matos J."/>
            <person name="Miguel C.M."/>
            <person name="Oliveira M.M."/>
            <person name="Ricardo C.P."/>
            <person name="Goncalves S."/>
        </authorList>
    </citation>
    <scope>NUCLEOTIDE SEQUENCE [LARGE SCALE GENOMIC DNA]</scope>
    <source>
        <strain evidence="5">cv. HL8</strain>
    </source>
</reference>
<dbReference type="AlphaFoldDB" id="A0AAW0JRA5"/>
<name>A0AAW0JRA5_QUESU</name>
<gene>
    <name evidence="4" type="primary">nodH_0</name>
    <name evidence="4" type="ORF">CFP56_029584</name>
</gene>
<keyword evidence="2" id="KW-1133">Transmembrane helix</keyword>
<keyword evidence="1" id="KW-0808">Transferase</keyword>
<dbReference type="PANTHER" id="PTHR32175:SF21">
    <property type="entry name" value="SULFOTRANSFERASE"/>
    <property type="match status" value="1"/>
</dbReference>
<dbReference type="SUPFAM" id="SSF52540">
    <property type="entry name" value="P-loop containing nucleoside triphosphate hydrolases"/>
    <property type="match status" value="1"/>
</dbReference>
<dbReference type="Proteomes" id="UP000237347">
    <property type="component" value="Unassembled WGS sequence"/>
</dbReference>
<feature type="transmembrane region" description="Helical" evidence="2">
    <location>
        <begin position="61"/>
        <end position="85"/>
    </location>
</feature>
<comment type="similarity">
    <text evidence="1">Belongs to the sulfotransferase 1 family.</text>
</comment>
<dbReference type="EMBL" id="PKMF04000488">
    <property type="protein sequence ID" value="KAK7829107.1"/>
    <property type="molecule type" value="Genomic_DNA"/>
</dbReference>
<dbReference type="GO" id="GO:0008146">
    <property type="term" value="F:sulfotransferase activity"/>
    <property type="evidence" value="ECO:0007669"/>
    <property type="project" value="InterPro"/>
</dbReference>
<proteinExistence type="inferred from homology"/>
<evidence type="ECO:0000259" key="3">
    <source>
        <dbReference type="Pfam" id="PF00685"/>
    </source>
</evidence>
<evidence type="ECO:0000256" key="2">
    <source>
        <dbReference type="SAM" id="Phobius"/>
    </source>
</evidence>
<evidence type="ECO:0000313" key="5">
    <source>
        <dbReference type="Proteomes" id="UP000237347"/>
    </source>
</evidence>
<keyword evidence="2" id="KW-0472">Membrane</keyword>
<protein>
    <recommendedName>
        <fullName evidence="1">Sulfotransferase</fullName>
        <ecNumber evidence="1">2.8.2.-</ecNumber>
    </recommendedName>
</protein>
<feature type="non-terminal residue" evidence="4">
    <location>
        <position position="1"/>
    </location>
</feature>